<evidence type="ECO:0000256" key="2">
    <source>
        <dbReference type="ARBA" id="ARBA00022963"/>
    </source>
</evidence>
<dbReference type="GO" id="GO:0016042">
    <property type="term" value="P:lipid catabolic process"/>
    <property type="evidence" value="ECO:0007669"/>
    <property type="project" value="UniProtKB-KW"/>
</dbReference>
<keyword evidence="1" id="KW-0378">Hydrolase</keyword>
<keyword evidence="2" id="KW-0442">Lipid degradation</keyword>
<keyword evidence="3" id="KW-0443">Lipid metabolism</keyword>
<accession>A0ABD8AQM3</accession>
<dbReference type="GO" id="GO:0016787">
    <property type="term" value="F:hydrolase activity"/>
    <property type="evidence" value="ECO:0007669"/>
    <property type="project" value="UniProtKB-KW"/>
</dbReference>
<dbReference type="EMBL" id="CP145892">
    <property type="protein sequence ID" value="WWP19845.1"/>
    <property type="molecule type" value="Genomic_DNA"/>
</dbReference>
<keyword evidence="4" id="KW-1133">Transmembrane helix</keyword>
<feature type="transmembrane region" description="Helical" evidence="4">
    <location>
        <begin position="54"/>
        <end position="72"/>
    </location>
</feature>
<dbReference type="PANTHER" id="PTHR10272:SF0">
    <property type="entry name" value="PLATELET-ACTIVATING FACTOR ACETYLHYDROLASE"/>
    <property type="match status" value="1"/>
</dbReference>
<sequence>MRILEWILVLVTIAATVLILVFPKRRAMTMGTLTALVLTVLLHGLINSFRVQMIPTYIVTLVLFITLIIQVMKSYRGDRYVQSVRRPNRLSRIKMTLVSILVLAFSAGSIILTWLLPAFTMPEPTGTYTIGTFSQHLVDESREETKTPETGDKRELMINVWYPVDQKTAQGLPLEHYPSELGEAISLVFGIPSQVFSYLDTIPTHVVQGAEMSAVQSKYPVLLFSPGIRSARFQSMTMIEELVSHGYIVVGIDHPYTSAQVTFPDGRAVSYQADPEFATSGELYQYNIKGIGIRAEDASFVLDTLTQWNSHDPNQLLEGRLDLDSVGILGHSYGGATTAEALAQDDRFKAGLSLEGGFWGKVSTTDLKQPFMYIMSGGTAKSLDPDATAKDKVFYPEFEPDLDRVMSNSLNDTYYLTVENLFHQSFTDISLISPKMFARGMTPEHNVDITRSYALAFFDRYLKGEEQPLLQGPSSKFPEATYDTKYTKLRHQKAE</sequence>
<dbReference type="InterPro" id="IPR029058">
    <property type="entry name" value="AB_hydrolase_fold"/>
</dbReference>
<organism evidence="5 6">
    <name type="scientific">Paenibacillus amylolyticus</name>
    <dbReference type="NCBI Taxonomy" id="1451"/>
    <lineage>
        <taxon>Bacteria</taxon>
        <taxon>Bacillati</taxon>
        <taxon>Bacillota</taxon>
        <taxon>Bacilli</taxon>
        <taxon>Bacillales</taxon>
        <taxon>Paenibacillaceae</taxon>
        <taxon>Paenibacillus</taxon>
    </lineage>
</organism>
<reference evidence="5 6" key="1">
    <citation type="submission" date="2024-02" db="EMBL/GenBank/DDBJ databases">
        <title>Complete sequences of two Paenibacillus sp. strains and one Lysinibacillus strain isolated from the environment on STAA medium highlight biotechnological potential.</title>
        <authorList>
            <person name="Attere S.A."/>
            <person name="Piche L.C."/>
            <person name="Intertaglia L."/>
            <person name="Lami R."/>
            <person name="Charette S.J."/>
            <person name="Vincent A.T."/>
        </authorList>
    </citation>
    <scope>NUCLEOTIDE SEQUENCE [LARGE SCALE GENOMIC DNA]</scope>
    <source>
        <strain evidence="5 6">Y5S-7</strain>
    </source>
</reference>
<keyword evidence="4" id="KW-0812">Transmembrane</keyword>
<feature type="transmembrane region" description="Helical" evidence="4">
    <location>
        <begin position="6"/>
        <end position="23"/>
    </location>
</feature>
<evidence type="ECO:0000256" key="1">
    <source>
        <dbReference type="ARBA" id="ARBA00022801"/>
    </source>
</evidence>
<dbReference type="RefSeq" id="WP_338707046.1">
    <property type="nucleotide sequence ID" value="NZ_CP145892.1"/>
</dbReference>
<feature type="transmembrane region" description="Helical" evidence="4">
    <location>
        <begin position="93"/>
        <end position="116"/>
    </location>
</feature>
<evidence type="ECO:0000256" key="4">
    <source>
        <dbReference type="SAM" id="Phobius"/>
    </source>
</evidence>
<keyword evidence="4" id="KW-0472">Membrane</keyword>
<evidence type="ECO:0000313" key="6">
    <source>
        <dbReference type="Proteomes" id="UP001364764"/>
    </source>
</evidence>
<dbReference type="Gene3D" id="3.40.50.1820">
    <property type="entry name" value="alpha/beta hydrolase"/>
    <property type="match status" value="1"/>
</dbReference>
<dbReference type="SUPFAM" id="SSF53474">
    <property type="entry name" value="alpha/beta-Hydrolases"/>
    <property type="match status" value="1"/>
</dbReference>
<evidence type="ECO:0000256" key="3">
    <source>
        <dbReference type="ARBA" id="ARBA00023098"/>
    </source>
</evidence>
<gene>
    <name evidence="5" type="ORF">V6668_25935</name>
</gene>
<dbReference type="GeneID" id="93478986"/>
<dbReference type="Proteomes" id="UP001364764">
    <property type="component" value="Chromosome"/>
</dbReference>
<protein>
    <submittedName>
        <fullName evidence="5">Lipase</fullName>
    </submittedName>
</protein>
<proteinExistence type="predicted"/>
<evidence type="ECO:0000313" key="5">
    <source>
        <dbReference type="EMBL" id="WWP19845.1"/>
    </source>
</evidence>
<dbReference type="AlphaFoldDB" id="A0ABD8AQM3"/>
<name>A0ABD8AQM3_PAEAM</name>
<dbReference type="PANTHER" id="PTHR10272">
    <property type="entry name" value="PLATELET-ACTIVATING FACTOR ACETYLHYDROLASE"/>
    <property type="match status" value="1"/>
</dbReference>
<feature type="transmembrane region" description="Helical" evidence="4">
    <location>
        <begin position="30"/>
        <end position="48"/>
    </location>
</feature>
<dbReference type="Pfam" id="PF03403">
    <property type="entry name" value="PAF-AH_p_II"/>
    <property type="match status" value="1"/>
</dbReference>